<protein>
    <submittedName>
        <fullName evidence="5">Alpha-crystallin B chain</fullName>
    </submittedName>
</protein>
<evidence type="ECO:0000256" key="3">
    <source>
        <dbReference type="SAM" id="MobiDB-lite"/>
    </source>
</evidence>
<dbReference type="CDD" id="cd06526">
    <property type="entry name" value="metazoan_ACD"/>
    <property type="match status" value="2"/>
</dbReference>
<name>A0A9Q0MPS2_9DIPT</name>
<dbReference type="Pfam" id="PF00011">
    <property type="entry name" value="HSP20"/>
    <property type="match status" value="2"/>
</dbReference>
<evidence type="ECO:0000256" key="2">
    <source>
        <dbReference type="RuleBase" id="RU003616"/>
    </source>
</evidence>
<dbReference type="GO" id="GO:0051082">
    <property type="term" value="F:unfolded protein binding"/>
    <property type="evidence" value="ECO:0007669"/>
    <property type="project" value="TreeGrafter"/>
</dbReference>
<feature type="region of interest" description="Disordered" evidence="3">
    <location>
        <begin position="455"/>
        <end position="491"/>
    </location>
</feature>
<accession>A0A9Q0MPS2</accession>
<dbReference type="GO" id="GO:0009408">
    <property type="term" value="P:response to heat"/>
    <property type="evidence" value="ECO:0007669"/>
    <property type="project" value="TreeGrafter"/>
</dbReference>
<comment type="caution">
    <text evidence="5">The sequence shown here is derived from an EMBL/GenBank/DDBJ whole genome shotgun (WGS) entry which is preliminary data.</text>
</comment>
<dbReference type="PANTHER" id="PTHR45640:SF26">
    <property type="entry name" value="RE23625P"/>
    <property type="match status" value="1"/>
</dbReference>
<proteinExistence type="inferred from homology"/>
<dbReference type="GO" id="GO:0005737">
    <property type="term" value="C:cytoplasm"/>
    <property type="evidence" value="ECO:0007669"/>
    <property type="project" value="TreeGrafter"/>
</dbReference>
<organism evidence="5 6">
    <name type="scientific">Pseudolycoriella hygida</name>
    <dbReference type="NCBI Taxonomy" id="35572"/>
    <lineage>
        <taxon>Eukaryota</taxon>
        <taxon>Metazoa</taxon>
        <taxon>Ecdysozoa</taxon>
        <taxon>Arthropoda</taxon>
        <taxon>Hexapoda</taxon>
        <taxon>Insecta</taxon>
        <taxon>Pterygota</taxon>
        <taxon>Neoptera</taxon>
        <taxon>Endopterygota</taxon>
        <taxon>Diptera</taxon>
        <taxon>Nematocera</taxon>
        <taxon>Sciaroidea</taxon>
        <taxon>Sciaridae</taxon>
        <taxon>Pseudolycoriella</taxon>
    </lineage>
</organism>
<comment type="similarity">
    <text evidence="1 2">Belongs to the small heat shock protein (HSP20) family.</text>
</comment>
<dbReference type="GO" id="GO:0005634">
    <property type="term" value="C:nucleus"/>
    <property type="evidence" value="ECO:0007669"/>
    <property type="project" value="TreeGrafter"/>
</dbReference>
<evidence type="ECO:0000313" key="5">
    <source>
        <dbReference type="EMBL" id="KAJ6635439.1"/>
    </source>
</evidence>
<dbReference type="EMBL" id="WJQU01000004">
    <property type="protein sequence ID" value="KAJ6635439.1"/>
    <property type="molecule type" value="Genomic_DNA"/>
</dbReference>
<feature type="domain" description="SHSP" evidence="4">
    <location>
        <begin position="305"/>
        <end position="413"/>
    </location>
</feature>
<feature type="domain" description="SHSP" evidence="4">
    <location>
        <begin position="143"/>
        <end position="252"/>
    </location>
</feature>
<dbReference type="InterPro" id="IPR008978">
    <property type="entry name" value="HSP20-like_chaperone"/>
</dbReference>
<evidence type="ECO:0000313" key="6">
    <source>
        <dbReference type="Proteomes" id="UP001151699"/>
    </source>
</evidence>
<evidence type="ECO:0000259" key="4">
    <source>
        <dbReference type="PROSITE" id="PS01031"/>
    </source>
</evidence>
<dbReference type="PANTHER" id="PTHR45640">
    <property type="entry name" value="HEAT SHOCK PROTEIN HSP-12.2-RELATED"/>
    <property type="match status" value="1"/>
</dbReference>
<keyword evidence="6" id="KW-1185">Reference proteome</keyword>
<dbReference type="OrthoDB" id="1431247at2759"/>
<feature type="non-terminal residue" evidence="5">
    <location>
        <position position="781"/>
    </location>
</feature>
<dbReference type="InterPro" id="IPR002068">
    <property type="entry name" value="A-crystallin/Hsp20_dom"/>
</dbReference>
<dbReference type="InterPro" id="IPR001436">
    <property type="entry name" value="Alpha-crystallin/sHSP_animal"/>
</dbReference>
<dbReference type="GO" id="GO:0042026">
    <property type="term" value="P:protein refolding"/>
    <property type="evidence" value="ECO:0007669"/>
    <property type="project" value="TreeGrafter"/>
</dbReference>
<sequence length="781" mass="88682">MSAKGNCNKLADGTIVYKTVSKTGSAPAELDSTKWYMDKCEIVGYRSEHLTITINGDGIIRVDGDYNDGKASRSFFNEYIIPDGVNYEAMEFRIYENDQNTLVIVGAIGGEIESLSTHQQEQATIKRTEDVRISSKFTETIESTELEGSEDMSKEIRVVDNKFEAKVNVSEYKTEEINVKISRKIVLIYTSRKEVTKTTTRKEIKKIFEIPNGVKPESITSVVGKDGNLTVSAVVDEKLARQQNEVQETNKTSTTTTSNTIIHQIQQEKNQVKQETTSKELVQHQQQLQQINTNEVVIRIRTVNTNKNITGEDLKDVKIVKDRFEMNIDVRDFKLEEVIVKIIKSRRVITISANHKSQYESRSTYREFTLPDGTPDSNPNVIDAVLNSNGILTITGPCTPAALTDTTDDISKTVAKQQQNTSVQQQQQNTVQQQQKTTVVQQQQQNTSVQQKQQNTSVQQNQQNTSVQQKQQNTSVQKLEDTSVQQHQSQQQIVQQSRYTKITRETFTSSTMTSLDVQEADGSIEEYLISEPNTPIDDVTQDVVEDEDGNLIVELDVKDYRAEDITVKASKTTITVILRKNDDVTVCKTIHVPVDVVITPDTIRSILEKSRGVLILMIVRKKTTNTTKEIVSDRTDEQRRIDNLQQQQQQKQLVEQRQQTVQETQTKTQTQQQKVIQQKQESVEKQESIEETQTRIQTQQQSATKQLYTGDPKFFERTTQIVDYKPEELEVKIAMPWVIIEGKQEMTAENGWRIPEGVKQENIQLELNDAGDVVNCTALIG</sequence>
<dbReference type="Gene3D" id="2.60.40.790">
    <property type="match status" value="2"/>
</dbReference>
<evidence type="ECO:0000256" key="1">
    <source>
        <dbReference type="PROSITE-ProRule" id="PRU00285"/>
    </source>
</evidence>
<dbReference type="AlphaFoldDB" id="A0A9Q0MPS2"/>
<reference evidence="5" key="1">
    <citation type="submission" date="2022-07" db="EMBL/GenBank/DDBJ databases">
        <authorList>
            <person name="Trinca V."/>
            <person name="Uliana J.V.C."/>
            <person name="Torres T.T."/>
            <person name="Ward R.J."/>
            <person name="Monesi N."/>
        </authorList>
    </citation>
    <scope>NUCLEOTIDE SEQUENCE</scope>
    <source>
        <strain evidence="5">HSMRA1968</strain>
        <tissue evidence="5">Whole embryos</tissue>
    </source>
</reference>
<gene>
    <name evidence="5" type="primary">CRYAB</name>
    <name evidence="5" type="ORF">Bhyg_14025</name>
</gene>
<dbReference type="Proteomes" id="UP001151699">
    <property type="component" value="Chromosome C"/>
</dbReference>
<dbReference type="SUPFAM" id="SSF49764">
    <property type="entry name" value="HSP20-like chaperones"/>
    <property type="match status" value="2"/>
</dbReference>
<dbReference type="PROSITE" id="PS01031">
    <property type="entry name" value="SHSP"/>
    <property type="match status" value="2"/>
</dbReference>